<dbReference type="InterPro" id="IPR036291">
    <property type="entry name" value="NAD(P)-bd_dom_sf"/>
</dbReference>
<evidence type="ECO:0000259" key="2">
    <source>
        <dbReference type="Pfam" id="PF22917"/>
    </source>
</evidence>
<dbReference type="SUPFAM" id="SSF53474">
    <property type="entry name" value="alpha/beta-Hydrolases"/>
    <property type="match status" value="1"/>
</dbReference>
<dbReference type="Gene3D" id="3.40.50.1820">
    <property type="entry name" value="alpha/beta hydrolase"/>
    <property type="match status" value="1"/>
</dbReference>
<dbReference type="InterPro" id="IPR013094">
    <property type="entry name" value="AB_hydrolase_3"/>
</dbReference>
<name>A0A9P7AXZ7_9HELO</name>
<dbReference type="PANTHER" id="PTHR32487:SF29">
    <property type="entry name" value="NAD-DEPENDENT EPIMERASE_DEHYDRATASE DOMAIN-CONTAINING PROTEIN"/>
    <property type="match status" value="1"/>
</dbReference>
<keyword evidence="4" id="KW-1185">Reference proteome</keyword>
<evidence type="ECO:0000313" key="3">
    <source>
        <dbReference type="EMBL" id="KAG0649455.1"/>
    </source>
</evidence>
<dbReference type="OrthoDB" id="408631at2759"/>
<gene>
    <name evidence="3" type="ORF">D0Z07_4108</name>
</gene>
<evidence type="ECO:0000313" key="4">
    <source>
        <dbReference type="Proteomes" id="UP000785200"/>
    </source>
</evidence>
<dbReference type="CDD" id="cd08948">
    <property type="entry name" value="5beta-POR_like_SDR_a"/>
    <property type="match status" value="1"/>
</dbReference>
<dbReference type="PANTHER" id="PTHR32487">
    <property type="entry name" value="3-OXO-DELTA(4,5)-STEROID 5-BETA-REDUCTASE"/>
    <property type="match status" value="1"/>
</dbReference>
<dbReference type="InterPro" id="IPR055222">
    <property type="entry name" value="PRISE-like_Rossmann-fold"/>
</dbReference>
<dbReference type="Proteomes" id="UP000785200">
    <property type="component" value="Unassembled WGS sequence"/>
</dbReference>
<sequence>MTTQVVQSRGIFHGLPVFPENVKGLTAIITGANGISGQHMLRVLLQSPKRWTKIICISRRLPYMKDGAVPGVVEHIALDFLDTPQAIANVLRERGVRADYVFFFSYVQVDPQPGAPIWSNAQELCRVNTLLLSNLLESLALVSIKPRRILLQTGAKHYGGQFGSNLAPQEESDPRVLLEPNFYYDQEDCLWAYCKKHDIEWNVVRPAFILGAVPDAAMNVCFPLAVYASVRRHLGQPLDFPYDLTAWDTSVTQSSALLNSYLEEWAVLTDGAANEAFNASDDGIFTWSKFWPLLASWYGLDYIRPDGKGKYEDLILPHNPPPRGYGPPGKISYRFSLTEWAKQPEVAQAWKDIAQQNELSVKELYDVDRIFGFTDFAMSVSWPGASLSMAKARKLGWHGYVDSNESVREVLLDFEKLGMIPHAPALAQSGAPANTASSLMEGYAPAWLELEKTLGTRPLLTGTVEEVQGQFAALSALLSTSQPPPDDSIESKDETADGIPVRMYKPKDAASTKLPIVVYYHGGGFVLGNLDTEDAWCRYLAKTTPSIVVSVDYRLGPKFKMPVMLEDSLTAFKWVYANAETLGGIKSRIFTAGTSAGGSLALLVTDALIQEGKNSHVKGVITAVPITAHPSSIPEEYKSQYTSYEENASGVPVVDASTLKTFFEAAGCKYDDPRTFVTLSQNLSQFPPTYISTCGKDPVRDDGRMLEAMLKKKGVKTKSDNYIGQPHCFWLFPNVNGEEFLANVVKGAQWVMSNSE</sequence>
<evidence type="ECO:0000259" key="1">
    <source>
        <dbReference type="Pfam" id="PF07859"/>
    </source>
</evidence>
<dbReference type="Pfam" id="PF22917">
    <property type="entry name" value="PRISE"/>
    <property type="match status" value="1"/>
</dbReference>
<organism evidence="3 4">
    <name type="scientific">Hyphodiscus hymeniophilus</name>
    <dbReference type="NCBI Taxonomy" id="353542"/>
    <lineage>
        <taxon>Eukaryota</taxon>
        <taxon>Fungi</taxon>
        <taxon>Dikarya</taxon>
        <taxon>Ascomycota</taxon>
        <taxon>Pezizomycotina</taxon>
        <taxon>Leotiomycetes</taxon>
        <taxon>Helotiales</taxon>
        <taxon>Hyphodiscaceae</taxon>
        <taxon>Hyphodiscus</taxon>
    </lineage>
</organism>
<feature type="domain" description="PRISE-like Rossmann-fold" evidence="2">
    <location>
        <begin position="127"/>
        <end position="313"/>
    </location>
</feature>
<reference evidence="3" key="1">
    <citation type="submission" date="2019-07" db="EMBL/GenBank/DDBJ databases">
        <title>Hyphodiscus hymeniophilus genome sequencing and assembly.</title>
        <authorList>
            <person name="Kramer G."/>
            <person name="Nodwell J."/>
        </authorList>
    </citation>
    <scope>NUCLEOTIDE SEQUENCE</scope>
    <source>
        <strain evidence="3">ATCC 34498</strain>
    </source>
</reference>
<dbReference type="EMBL" id="VNKQ01000008">
    <property type="protein sequence ID" value="KAG0649455.1"/>
    <property type="molecule type" value="Genomic_DNA"/>
</dbReference>
<accession>A0A9P7AXZ7</accession>
<proteinExistence type="predicted"/>
<dbReference type="AlphaFoldDB" id="A0A9P7AXZ7"/>
<dbReference type="Pfam" id="PF07859">
    <property type="entry name" value="Abhydrolase_3"/>
    <property type="match status" value="1"/>
</dbReference>
<feature type="domain" description="Alpha/beta hydrolase fold-3" evidence="1">
    <location>
        <begin position="517"/>
        <end position="730"/>
    </location>
</feature>
<dbReference type="GO" id="GO:0016787">
    <property type="term" value="F:hydrolase activity"/>
    <property type="evidence" value="ECO:0007669"/>
    <property type="project" value="InterPro"/>
</dbReference>
<dbReference type="Gene3D" id="3.40.50.720">
    <property type="entry name" value="NAD(P)-binding Rossmann-like Domain"/>
    <property type="match status" value="1"/>
</dbReference>
<comment type="caution">
    <text evidence="3">The sequence shown here is derived from an EMBL/GenBank/DDBJ whole genome shotgun (WGS) entry which is preliminary data.</text>
</comment>
<dbReference type="InterPro" id="IPR029058">
    <property type="entry name" value="AB_hydrolase_fold"/>
</dbReference>
<protein>
    <submittedName>
        <fullName evidence="3">Esterase 1</fullName>
    </submittedName>
</protein>
<dbReference type="SUPFAM" id="SSF51735">
    <property type="entry name" value="NAD(P)-binding Rossmann-fold domains"/>
    <property type="match status" value="1"/>
</dbReference>